<protein>
    <submittedName>
        <fullName evidence="2">DUF1643 domain-containing protein</fullName>
    </submittedName>
</protein>
<gene>
    <name evidence="2" type="ORF">JJ685_23650</name>
</gene>
<dbReference type="Pfam" id="PF07799">
    <property type="entry name" value="DUF1643"/>
    <property type="match status" value="1"/>
</dbReference>
<dbReference type="AlphaFoldDB" id="A0A937CV05"/>
<feature type="region of interest" description="Disordered" evidence="1">
    <location>
        <begin position="1"/>
        <end position="25"/>
    </location>
</feature>
<name>A0A937CV05_9BURK</name>
<proteinExistence type="predicted"/>
<dbReference type="InterPro" id="IPR012441">
    <property type="entry name" value="DUF1643"/>
</dbReference>
<accession>A0A937CV05</accession>
<comment type="caution">
    <text evidence="2">The sequence shown here is derived from an EMBL/GenBank/DDBJ whole genome shotgun (WGS) entry which is preliminary data.</text>
</comment>
<keyword evidence="3" id="KW-1185">Reference proteome</keyword>
<sequence length="91" mass="10274">MSNIFAWRDTDPRAMKAAPEPVGPENDQWLRQLADEAGIVVAAWGNHGRHRGRGEQVRKLLAKPQNCANFETPPKPGAPREGLPRFRLCRY</sequence>
<evidence type="ECO:0000313" key="3">
    <source>
        <dbReference type="Proteomes" id="UP000599109"/>
    </source>
</evidence>
<dbReference type="EMBL" id="JAEQNE010000007">
    <property type="protein sequence ID" value="MBL0394155.1"/>
    <property type="molecule type" value="Genomic_DNA"/>
</dbReference>
<dbReference type="Proteomes" id="UP000599109">
    <property type="component" value="Unassembled WGS sequence"/>
</dbReference>
<evidence type="ECO:0000256" key="1">
    <source>
        <dbReference type="SAM" id="MobiDB-lite"/>
    </source>
</evidence>
<reference evidence="2 3" key="1">
    <citation type="journal article" date="2017" name="Int. J. Syst. Evol. Microbiol.">
        <title>Ramlibacter monticola sp. nov., isolated from forest soil.</title>
        <authorList>
            <person name="Chaudhary D.K."/>
            <person name="Kim J."/>
        </authorList>
    </citation>
    <scope>NUCLEOTIDE SEQUENCE [LARGE SCALE GENOMIC DNA]</scope>
    <source>
        <strain evidence="2 3">KACC 19175</strain>
    </source>
</reference>
<dbReference type="RefSeq" id="WP_201676820.1">
    <property type="nucleotide sequence ID" value="NZ_JAEQNE010000007.1"/>
</dbReference>
<evidence type="ECO:0000313" key="2">
    <source>
        <dbReference type="EMBL" id="MBL0394155.1"/>
    </source>
</evidence>
<organism evidence="2 3">
    <name type="scientific">Ramlibacter monticola</name>
    <dbReference type="NCBI Taxonomy" id="1926872"/>
    <lineage>
        <taxon>Bacteria</taxon>
        <taxon>Pseudomonadati</taxon>
        <taxon>Pseudomonadota</taxon>
        <taxon>Betaproteobacteria</taxon>
        <taxon>Burkholderiales</taxon>
        <taxon>Comamonadaceae</taxon>
        <taxon>Ramlibacter</taxon>
    </lineage>
</organism>